<reference evidence="8 11" key="3">
    <citation type="submission" date="2018-10" db="EMBL/GenBank/DDBJ databases">
        <title>Propionibacterium australiense Genome Sequencing and Assembly.</title>
        <authorList>
            <person name="Bernier A.-M."/>
            <person name="Bernard K."/>
        </authorList>
    </citation>
    <scope>NUCLEOTIDE SEQUENCE [LARGE SCALE GENOMIC DNA]</scope>
    <source>
        <strain evidence="8 11">NML98A078</strain>
    </source>
</reference>
<evidence type="ECO:0000256" key="5">
    <source>
        <dbReference type="ARBA" id="ARBA00022842"/>
    </source>
</evidence>
<keyword evidence="5 6" id="KW-0460">Magnesium</keyword>
<evidence type="ECO:0000259" key="7">
    <source>
        <dbReference type="Pfam" id="PF01850"/>
    </source>
</evidence>
<reference evidence="10" key="1">
    <citation type="submission" date="2018-08" db="EMBL/GenBank/DDBJ databases">
        <authorList>
            <person name="Hornung B."/>
        </authorList>
    </citation>
    <scope>NUCLEOTIDE SEQUENCE [LARGE SCALE GENOMIC DNA]</scope>
</reference>
<keyword evidence="4 6" id="KW-0378">Hydrolase</keyword>
<dbReference type="EMBL" id="RCIW01000026">
    <property type="protein sequence ID" value="RLP06469.1"/>
    <property type="molecule type" value="Genomic_DNA"/>
</dbReference>
<dbReference type="InterPro" id="IPR044153">
    <property type="entry name" value="PIN_Pae0151-like"/>
</dbReference>
<reference evidence="9" key="2">
    <citation type="submission" date="2018-08" db="EMBL/GenBank/DDBJ databases">
        <authorList>
            <person name="Ferrada E.E."/>
            <person name="Latorre B.A."/>
        </authorList>
    </citation>
    <scope>NUCLEOTIDE SEQUENCE [LARGE SCALE GENOMIC DNA]</scope>
    <source>
        <strain evidence="9">Propionibacterium_australiense1</strain>
    </source>
</reference>
<dbReference type="HAMAP" id="MF_00265">
    <property type="entry name" value="VapC_Nob1"/>
    <property type="match status" value="1"/>
</dbReference>
<evidence type="ECO:0000313" key="8">
    <source>
        <dbReference type="EMBL" id="RLP06469.1"/>
    </source>
</evidence>
<feature type="binding site" evidence="6">
    <location>
        <position position="94"/>
    </location>
    <ligand>
        <name>Mg(2+)</name>
        <dbReference type="ChEBI" id="CHEBI:18420"/>
    </ligand>
</feature>
<protein>
    <recommendedName>
        <fullName evidence="6">Ribonuclease VapC</fullName>
        <shortName evidence="6">RNase VapC</shortName>
        <ecNumber evidence="6">3.1.-.-</ecNumber>
    </recommendedName>
    <alternativeName>
        <fullName evidence="6">Toxin VapC</fullName>
    </alternativeName>
</protein>
<dbReference type="Proteomes" id="UP000263928">
    <property type="component" value="Unassembled WGS sequence"/>
</dbReference>
<dbReference type="CDD" id="cd09873">
    <property type="entry name" value="PIN_Pae0151-like"/>
    <property type="match status" value="1"/>
</dbReference>
<sequence length="127" mass="13561">MWVIDASAAAELLLGTTQGRAVAATIGDEDVYAPQLLAVEVVSVMRGMVRGGDITGTRAEAALHDFDDLGVIWVDMSPLISAAWALRDSASAHDAMYVALAERLECPLLTCDRRLAKTFTRCVVPQG</sequence>
<dbReference type="PANTHER" id="PTHR35901">
    <property type="entry name" value="RIBONUCLEASE VAPC3"/>
    <property type="match status" value="1"/>
</dbReference>
<evidence type="ECO:0000256" key="3">
    <source>
        <dbReference type="ARBA" id="ARBA00022723"/>
    </source>
</evidence>
<organism evidence="9 10">
    <name type="scientific">Propionibacterium australiense</name>
    <dbReference type="NCBI Taxonomy" id="119981"/>
    <lineage>
        <taxon>Bacteria</taxon>
        <taxon>Bacillati</taxon>
        <taxon>Actinomycetota</taxon>
        <taxon>Actinomycetes</taxon>
        <taxon>Propionibacteriales</taxon>
        <taxon>Propionibacteriaceae</taxon>
        <taxon>Propionibacterium</taxon>
    </lineage>
</organism>
<evidence type="ECO:0000313" key="9">
    <source>
        <dbReference type="EMBL" id="SYZ32307.1"/>
    </source>
</evidence>
<keyword evidence="10" id="KW-1185">Reference proteome</keyword>
<dbReference type="Pfam" id="PF01850">
    <property type="entry name" value="PIN"/>
    <property type="match status" value="1"/>
</dbReference>
<dbReference type="GO" id="GO:0004519">
    <property type="term" value="F:endonuclease activity"/>
    <property type="evidence" value="ECO:0007669"/>
    <property type="project" value="UniProtKB-KW"/>
</dbReference>
<dbReference type="SUPFAM" id="SSF88723">
    <property type="entry name" value="PIN domain-like"/>
    <property type="match status" value="1"/>
</dbReference>
<evidence type="ECO:0000256" key="1">
    <source>
        <dbReference type="ARBA" id="ARBA00022649"/>
    </source>
</evidence>
<feature type="domain" description="PIN" evidence="7">
    <location>
        <begin position="3"/>
        <end position="118"/>
    </location>
</feature>
<dbReference type="GO" id="GO:0090729">
    <property type="term" value="F:toxin activity"/>
    <property type="evidence" value="ECO:0007669"/>
    <property type="project" value="UniProtKB-KW"/>
</dbReference>
<evidence type="ECO:0000313" key="10">
    <source>
        <dbReference type="Proteomes" id="UP000263928"/>
    </source>
</evidence>
<keyword evidence="3 6" id="KW-0479">Metal-binding</keyword>
<gene>
    <name evidence="6" type="primary">vapC</name>
    <name evidence="8" type="ORF">D7U36_12865</name>
    <name evidence="9" type="ORF">PROPAUS_0182</name>
</gene>
<dbReference type="OrthoDB" id="4377304at2"/>
<evidence type="ECO:0000256" key="2">
    <source>
        <dbReference type="ARBA" id="ARBA00022722"/>
    </source>
</evidence>
<dbReference type="EMBL" id="UNQJ01000001">
    <property type="protein sequence ID" value="SYZ32307.1"/>
    <property type="molecule type" value="Genomic_DNA"/>
</dbReference>
<dbReference type="AlphaFoldDB" id="A0A383S2Z3"/>
<dbReference type="GO" id="GO:0004540">
    <property type="term" value="F:RNA nuclease activity"/>
    <property type="evidence" value="ECO:0007669"/>
    <property type="project" value="InterPro"/>
</dbReference>
<name>A0A383S2Z3_9ACTN</name>
<dbReference type="InterPro" id="IPR051619">
    <property type="entry name" value="TypeII_TA_RNase_PINc/VapC"/>
</dbReference>
<keyword evidence="1 6" id="KW-1277">Toxin-antitoxin system</keyword>
<dbReference type="Proteomes" id="UP000279336">
    <property type="component" value="Unassembled WGS sequence"/>
</dbReference>
<dbReference type="RefSeq" id="WP_119160674.1">
    <property type="nucleotide sequence ID" value="NZ_LR134442.1"/>
</dbReference>
<proteinExistence type="inferred from homology"/>
<evidence type="ECO:0000256" key="4">
    <source>
        <dbReference type="ARBA" id="ARBA00022801"/>
    </source>
</evidence>
<comment type="function">
    <text evidence="6">Toxic component of a toxin-antitoxin (TA) system. An RNase.</text>
</comment>
<keyword evidence="9" id="KW-0255">Endonuclease</keyword>
<dbReference type="EC" id="3.1.-.-" evidence="6"/>
<dbReference type="GO" id="GO:0000287">
    <property type="term" value="F:magnesium ion binding"/>
    <property type="evidence" value="ECO:0007669"/>
    <property type="project" value="UniProtKB-UniRule"/>
</dbReference>
<comment type="cofactor">
    <cofactor evidence="6">
        <name>Mg(2+)</name>
        <dbReference type="ChEBI" id="CHEBI:18420"/>
    </cofactor>
</comment>
<keyword evidence="6" id="KW-0800">Toxin</keyword>
<dbReference type="GO" id="GO:0016787">
    <property type="term" value="F:hydrolase activity"/>
    <property type="evidence" value="ECO:0007669"/>
    <property type="project" value="UniProtKB-KW"/>
</dbReference>
<keyword evidence="2 6" id="KW-0540">Nuclease</keyword>
<dbReference type="InterPro" id="IPR002716">
    <property type="entry name" value="PIN_dom"/>
</dbReference>
<feature type="binding site" evidence="6">
    <location>
        <position position="5"/>
    </location>
    <ligand>
        <name>Mg(2+)</name>
        <dbReference type="ChEBI" id="CHEBI:18420"/>
    </ligand>
</feature>
<dbReference type="PANTHER" id="PTHR35901:SF1">
    <property type="entry name" value="EXONUCLEASE VAPC9"/>
    <property type="match status" value="1"/>
</dbReference>
<evidence type="ECO:0000313" key="11">
    <source>
        <dbReference type="Proteomes" id="UP000279336"/>
    </source>
</evidence>
<accession>A0A383S2Z3</accession>
<evidence type="ECO:0000256" key="6">
    <source>
        <dbReference type="HAMAP-Rule" id="MF_00265"/>
    </source>
</evidence>
<comment type="similarity">
    <text evidence="6">Belongs to the PINc/VapC protein family.</text>
</comment>
<dbReference type="InterPro" id="IPR022907">
    <property type="entry name" value="VapC_family"/>
</dbReference>
<dbReference type="Gene3D" id="3.40.50.1010">
    <property type="entry name" value="5'-nuclease"/>
    <property type="match status" value="1"/>
</dbReference>
<dbReference type="InterPro" id="IPR029060">
    <property type="entry name" value="PIN-like_dom_sf"/>
</dbReference>